<evidence type="ECO:0000313" key="1">
    <source>
        <dbReference type="EMBL" id="CAG8759065.1"/>
    </source>
</evidence>
<reference evidence="1" key="1">
    <citation type="submission" date="2021-06" db="EMBL/GenBank/DDBJ databases">
        <authorList>
            <person name="Kallberg Y."/>
            <person name="Tangrot J."/>
            <person name="Rosling A."/>
        </authorList>
    </citation>
    <scope>NUCLEOTIDE SEQUENCE</scope>
    <source>
        <strain evidence="1">MA461A</strain>
    </source>
</reference>
<accession>A0ACA9QP39</accession>
<dbReference type="Proteomes" id="UP000789920">
    <property type="component" value="Unassembled WGS sequence"/>
</dbReference>
<dbReference type="EMBL" id="CAJVQC010035473">
    <property type="protein sequence ID" value="CAG8759065.1"/>
    <property type="molecule type" value="Genomic_DNA"/>
</dbReference>
<sequence length="84" mass="9703">EEIKKYLAIPLLSNVDPLCWWQIQYLEYPTLSIIGHDYLPILATSIASEQAFSIASKTITEEKNKLDEETARAILCLKSWIYKE</sequence>
<feature type="non-terminal residue" evidence="1">
    <location>
        <position position="1"/>
    </location>
</feature>
<name>A0ACA9QP39_9GLOM</name>
<proteinExistence type="predicted"/>
<organism evidence="1 2">
    <name type="scientific">Racocetra persica</name>
    <dbReference type="NCBI Taxonomy" id="160502"/>
    <lineage>
        <taxon>Eukaryota</taxon>
        <taxon>Fungi</taxon>
        <taxon>Fungi incertae sedis</taxon>
        <taxon>Mucoromycota</taxon>
        <taxon>Glomeromycotina</taxon>
        <taxon>Glomeromycetes</taxon>
        <taxon>Diversisporales</taxon>
        <taxon>Gigasporaceae</taxon>
        <taxon>Racocetra</taxon>
    </lineage>
</organism>
<comment type="caution">
    <text evidence="1">The sequence shown here is derived from an EMBL/GenBank/DDBJ whole genome shotgun (WGS) entry which is preliminary data.</text>
</comment>
<keyword evidence="2" id="KW-1185">Reference proteome</keyword>
<protein>
    <submittedName>
        <fullName evidence="1">13950_t:CDS:1</fullName>
    </submittedName>
</protein>
<feature type="non-terminal residue" evidence="1">
    <location>
        <position position="84"/>
    </location>
</feature>
<gene>
    <name evidence="1" type="ORF">RPERSI_LOCUS15023</name>
</gene>
<evidence type="ECO:0000313" key="2">
    <source>
        <dbReference type="Proteomes" id="UP000789920"/>
    </source>
</evidence>